<dbReference type="Gene3D" id="2.40.260.10">
    <property type="entry name" value="Sortase"/>
    <property type="match status" value="1"/>
</dbReference>
<dbReference type="Proteomes" id="UP000183039">
    <property type="component" value="Unassembled WGS sequence"/>
</dbReference>
<evidence type="ECO:0000256" key="1">
    <source>
        <dbReference type="ARBA" id="ARBA00022801"/>
    </source>
</evidence>
<dbReference type="AlphaFoldDB" id="A0AA91GAA3"/>
<dbReference type="SUPFAM" id="SSF63817">
    <property type="entry name" value="Sortase"/>
    <property type="match status" value="1"/>
</dbReference>
<evidence type="ECO:0000313" key="6">
    <source>
        <dbReference type="Proteomes" id="UP000183039"/>
    </source>
</evidence>
<dbReference type="NCBIfam" id="TIGR01076">
    <property type="entry name" value="sortase_fam"/>
    <property type="match status" value="1"/>
</dbReference>
<name>A0AA91GAA3_9ENTE</name>
<keyword evidence="4" id="KW-0812">Transmembrane</keyword>
<evidence type="ECO:0000313" key="5">
    <source>
        <dbReference type="EMBL" id="OJG91706.1"/>
    </source>
</evidence>
<proteinExistence type="predicted"/>
<keyword evidence="1" id="KW-0378">Hydrolase</keyword>
<dbReference type="GO" id="GO:0016787">
    <property type="term" value="F:hydrolase activity"/>
    <property type="evidence" value="ECO:0007669"/>
    <property type="project" value="UniProtKB-KW"/>
</dbReference>
<gene>
    <name evidence="5" type="ORF">RV15_GL000373</name>
</gene>
<dbReference type="InterPro" id="IPR005754">
    <property type="entry name" value="Sortase"/>
</dbReference>
<feature type="active site" description="Proton donor/acceptor" evidence="2">
    <location>
        <position position="150"/>
    </location>
</feature>
<evidence type="ECO:0000256" key="2">
    <source>
        <dbReference type="PIRSR" id="PIRSR605754-1"/>
    </source>
</evidence>
<feature type="active site" description="Acyl-thioester intermediate" evidence="2">
    <location>
        <position position="212"/>
    </location>
</feature>
<keyword evidence="4" id="KW-1133">Transmembrane helix</keyword>
<dbReference type="CDD" id="cd05827">
    <property type="entry name" value="Sortase_C"/>
    <property type="match status" value="1"/>
</dbReference>
<dbReference type="InterPro" id="IPR023365">
    <property type="entry name" value="Sortase_dom-sf"/>
</dbReference>
<dbReference type="RefSeq" id="WP_071877710.1">
    <property type="nucleotide sequence ID" value="NZ_JXLC01000011.1"/>
</dbReference>
<accession>A0AA91GAA3</accession>
<dbReference type="NCBIfam" id="NF033745">
    <property type="entry name" value="class_C_sortase"/>
    <property type="match status" value="1"/>
</dbReference>
<organism evidence="5 6">
    <name type="scientific">Enterococcus silesiacus</name>
    <dbReference type="NCBI Taxonomy" id="332949"/>
    <lineage>
        <taxon>Bacteria</taxon>
        <taxon>Bacillati</taxon>
        <taxon>Bacillota</taxon>
        <taxon>Bacilli</taxon>
        <taxon>Lactobacillales</taxon>
        <taxon>Enterococcaceae</taxon>
        <taxon>Enterococcus</taxon>
    </lineage>
</organism>
<keyword evidence="4" id="KW-0472">Membrane</keyword>
<comment type="caution">
    <text evidence="5">The sequence shown here is derived from an EMBL/GenBank/DDBJ whole genome shotgun (WGS) entry which is preliminary data.</text>
</comment>
<evidence type="ECO:0000256" key="3">
    <source>
        <dbReference type="SAM" id="MobiDB-lite"/>
    </source>
</evidence>
<dbReference type="InterPro" id="IPR042002">
    <property type="entry name" value="Sortase_C"/>
</dbReference>
<feature type="transmembrane region" description="Helical" evidence="4">
    <location>
        <begin position="251"/>
        <end position="273"/>
    </location>
</feature>
<reference evidence="5 6" key="1">
    <citation type="submission" date="2014-12" db="EMBL/GenBank/DDBJ databases">
        <title>Draft genome sequences of 29 type strains of Enterococci.</title>
        <authorList>
            <person name="Zhong Z."/>
            <person name="Sun Z."/>
            <person name="Liu W."/>
            <person name="Zhang W."/>
            <person name="Zhang H."/>
        </authorList>
    </citation>
    <scope>NUCLEOTIDE SEQUENCE [LARGE SCALE GENOMIC DNA]</scope>
    <source>
        <strain evidence="5 6">DSM 22801</strain>
    </source>
</reference>
<evidence type="ECO:0000256" key="4">
    <source>
        <dbReference type="SAM" id="Phobius"/>
    </source>
</evidence>
<protein>
    <submittedName>
        <fullName evidence="5">Sortase</fullName>
    </submittedName>
</protein>
<sequence>MKKKIMDSIMIVVLLFGIAVLLYPIVNNALNTVLDQQIIDYYQRKANKENDEAMENVKSEMKKKNEDLAAKGSNPGADPFSNKEPENKKKVSIDYYKEHTIGVINIPKIKAKLPIFDSTNEQLLAKGTTLLSGTSYPIGGESVHSVITGHRGLPEAALFTRLPELKTKDNFYIEINNETHAYEVDQIKTVLPTDTDYLKIEQGKDMITLITCTPYMINSHRLLVRGHRIPYVAKEMDKDIETIGKYQTIKFILLGLLGLLILFILIFVIYRLYKLNKISKKSYDVHLRIVDSRNRPIEGLVLTVINKKGKRSIKTSTGDNLIFKTSNEGRLINYKLSGGKYTLVNKEKNVIIKLKIKRIKDSHFQNVIPLNSAYRFDNKEHTVLKKIKRYSKHS</sequence>
<feature type="region of interest" description="Disordered" evidence="3">
    <location>
        <begin position="66"/>
        <end position="85"/>
    </location>
</feature>
<dbReference type="Pfam" id="PF04203">
    <property type="entry name" value="Sortase"/>
    <property type="match status" value="1"/>
</dbReference>
<dbReference type="EMBL" id="JXLC01000011">
    <property type="protein sequence ID" value="OJG91706.1"/>
    <property type="molecule type" value="Genomic_DNA"/>
</dbReference>